<dbReference type="GO" id="GO:0003677">
    <property type="term" value="F:DNA binding"/>
    <property type="evidence" value="ECO:0007669"/>
    <property type="project" value="UniProtKB-KW"/>
</dbReference>
<dbReference type="PROSITE" id="PS50043">
    <property type="entry name" value="HTH_LUXR_2"/>
    <property type="match status" value="1"/>
</dbReference>
<proteinExistence type="predicted"/>
<keyword evidence="3" id="KW-0804">Transcription</keyword>
<dbReference type="EMBL" id="FQZQ01000019">
    <property type="protein sequence ID" value="SHK12269.1"/>
    <property type="molecule type" value="Genomic_DNA"/>
</dbReference>
<dbReference type="OrthoDB" id="3679796at2"/>
<dbReference type="InterPro" id="IPR005143">
    <property type="entry name" value="TF_LuxR_autoind-bd_dom"/>
</dbReference>
<dbReference type="InterPro" id="IPR036388">
    <property type="entry name" value="WH-like_DNA-bd_sf"/>
</dbReference>
<dbReference type="SMART" id="SM00421">
    <property type="entry name" value="HTH_LUXR"/>
    <property type="match status" value="1"/>
</dbReference>
<dbReference type="InterPro" id="IPR000792">
    <property type="entry name" value="Tscrpt_reg_LuxR_C"/>
</dbReference>
<dbReference type="Pfam" id="PF03472">
    <property type="entry name" value="Autoind_bind"/>
    <property type="match status" value="1"/>
</dbReference>
<keyword evidence="2" id="KW-0238">DNA-binding</keyword>
<evidence type="ECO:0000256" key="2">
    <source>
        <dbReference type="ARBA" id="ARBA00023125"/>
    </source>
</evidence>
<dbReference type="PRINTS" id="PR00038">
    <property type="entry name" value="HTHLUXR"/>
</dbReference>
<dbReference type="SUPFAM" id="SSF75516">
    <property type="entry name" value="Pheromone-binding domain of LuxR-like quorum-sensing transcription factors"/>
    <property type="match status" value="1"/>
</dbReference>
<dbReference type="Gene3D" id="3.30.450.80">
    <property type="entry name" value="Transcription factor LuxR-like, autoinducer-binding domain"/>
    <property type="match status" value="1"/>
</dbReference>
<dbReference type="PANTHER" id="PTHR44688">
    <property type="entry name" value="DNA-BINDING TRANSCRIPTIONAL ACTIVATOR DEVR_DOSR"/>
    <property type="match status" value="1"/>
</dbReference>
<dbReference type="GO" id="GO:0016987">
    <property type="term" value="F:sigma factor activity"/>
    <property type="evidence" value="ECO:0007669"/>
    <property type="project" value="InterPro"/>
</dbReference>
<dbReference type="InterPro" id="IPR036693">
    <property type="entry name" value="TF_LuxR_autoind-bd_dom_sf"/>
</dbReference>
<evidence type="ECO:0000313" key="6">
    <source>
        <dbReference type="Proteomes" id="UP000183982"/>
    </source>
</evidence>
<accession>A0A1M6PWI5</accession>
<name>A0A1M6PWI5_9RHOB</name>
<organism evidence="5 6">
    <name type="scientific">Shimia gijangensis</name>
    <dbReference type="NCBI Taxonomy" id="1470563"/>
    <lineage>
        <taxon>Bacteria</taxon>
        <taxon>Pseudomonadati</taxon>
        <taxon>Pseudomonadota</taxon>
        <taxon>Alphaproteobacteria</taxon>
        <taxon>Rhodobacterales</taxon>
        <taxon>Roseobacteraceae</taxon>
    </lineage>
</organism>
<feature type="domain" description="HTH luxR-type" evidence="4">
    <location>
        <begin position="178"/>
        <end position="243"/>
    </location>
</feature>
<evidence type="ECO:0000256" key="3">
    <source>
        <dbReference type="ARBA" id="ARBA00023163"/>
    </source>
</evidence>
<dbReference type="CDD" id="cd06170">
    <property type="entry name" value="LuxR_C_like"/>
    <property type="match status" value="1"/>
</dbReference>
<evidence type="ECO:0000256" key="1">
    <source>
        <dbReference type="ARBA" id="ARBA00023015"/>
    </source>
</evidence>
<keyword evidence="6" id="KW-1185">Reference proteome</keyword>
<dbReference type="InterPro" id="IPR013249">
    <property type="entry name" value="RNA_pol_sigma70_r4_t2"/>
</dbReference>
<reference evidence="6" key="1">
    <citation type="submission" date="2016-11" db="EMBL/GenBank/DDBJ databases">
        <authorList>
            <person name="Varghese N."/>
            <person name="Submissions S."/>
        </authorList>
    </citation>
    <scope>NUCLEOTIDE SEQUENCE [LARGE SCALE GENOMIC DNA]</scope>
    <source>
        <strain evidence="6">DSM 100564</strain>
    </source>
</reference>
<dbReference type="Proteomes" id="UP000183982">
    <property type="component" value="Unassembled WGS sequence"/>
</dbReference>
<dbReference type="Gene3D" id="1.10.10.10">
    <property type="entry name" value="Winged helix-like DNA-binding domain superfamily/Winged helix DNA-binding domain"/>
    <property type="match status" value="1"/>
</dbReference>
<dbReference type="RefSeq" id="WP_073254894.1">
    <property type="nucleotide sequence ID" value="NZ_FQZQ01000019.1"/>
</dbReference>
<keyword evidence="1" id="KW-0805">Transcription regulation</keyword>
<sequence length="249" mass="28484">MTLDYIESLTKAQSLESLWNMHTDWMSGFGFDRLIYGYTSFRTPGSLGDSDDFMVLSNHDRDYLHQFLSEGMYFNAPMMRWTLNNIGACSWSWVTDRAAKGLLTKEESLVHQVNEKMGVRAGYTISFPTISTRSKGAIAITGNRSMSQDEMDEIWRQHGRNIELANNVAHLKIMSLPYENPKRALTDRQREVLEWVGDGKTIQDIAQLIERTPATVEKHLRLAREALDVQTTAQALLKASFLNQIYQPE</sequence>
<dbReference type="Pfam" id="PF08281">
    <property type="entry name" value="Sigma70_r4_2"/>
    <property type="match status" value="1"/>
</dbReference>
<dbReference type="GO" id="GO:0006352">
    <property type="term" value="P:DNA-templated transcription initiation"/>
    <property type="evidence" value="ECO:0007669"/>
    <property type="project" value="InterPro"/>
</dbReference>
<evidence type="ECO:0000259" key="4">
    <source>
        <dbReference type="PROSITE" id="PS50043"/>
    </source>
</evidence>
<dbReference type="SUPFAM" id="SSF46894">
    <property type="entry name" value="C-terminal effector domain of the bipartite response regulators"/>
    <property type="match status" value="1"/>
</dbReference>
<evidence type="ECO:0000313" key="5">
    <source>
        <dbReference type="EMBL" id="SHK12269.1"/>
    </source>
</evidence>
<dbReference type="STRING" id="1470563.SAMN05444000_11972"/>
<dbReference type="PANTHER" id="PTHR44688:SF16">
    <property type="entry name" value="DNA-BINDING TRANSCRIPTIONAL ACTIVATOR DEVR_DOSR"/>
    <property type="match status" value="1"/>
</dbReference>
<dbReference type="AlphaFoldDB" id="A0A1M6PWI5"/>
<dbReference type="InterPro" id="IPR016032">
    <property type="entry name" value="Sig_transdc_resp-reg_C-effctor"/>
</dbReference>
<gene>
    <name evidence="5" type="ORF">SAMN05444000_11972</name>
</gene>
<protein>
    <submittedName>
        <fullName evidence="5">LuxR family transcriptional regulator</fullName>
    </submittedName>
</protein>